<evidence type="ECO:0000313" key="2">
    <source>
        <dbReference type="Proteomes" id="UP000728032"/>
    </source>
</evidence>
<dbReference type="EMBL" id="OC924147">
    <property type="protein sequence ID" value="CAD7655327.1"/>
    <property type="molecule type" value="Genomic_DNA"/>
</dbReference>
<dbReference type="Proteomes" id="UP000728032">
    <property type="component" value="Unassembled WGS sequence"/>
</dbReference>
<gene>
    <name evidence="1" type="ORF">ONB1V03_LOCUS11970</name>
</gene>
<accession>A0A7R9M818</accession>
<dbReference type="AlphaFoldDB" id="A0A7R9M818"/>
<protein>
    <submittedName>
        <fullName evidence="1">Uncharacterized protein</fullName>
    </submittedName>
</protein>
<name>A0A7R9M818_9ACAR</name>
<keyword evidence="2" id="KW-1185">Reference proteome</keyword>
<reference evidence="1" key="1">
    <citation type="submission" date="2020-11" db="EMBL/GenBank/DDBJ databases">
        <authorList>
            <person name="Tran Van P."/>
        </authorList>
    </citation>
    <scope>NUCLEOTIDE SEQUENCE</scope>
</reference>
<organism evidence="1">
    <name type="scientific">Oppiella nova</name>
    <dbReference type="NCBI Taxonomy" id="334625"/>
    <lineage>
        <taxon>Eukaryota</taxon>
        <taxon>Metazoa</taxon>
        <taxon>Ecdysozoa</taxon>
        <taxon>Arthropoda</taxon>
        <taxon>Chelicerata</taxon>
        <taxon>Arachnida</taxon>
        <taxon>Acari</taxon>
        <taxon>Acariformes</taxon>
        <taxon>Sarcoptiformes</taxon>
        <taxon>Oribatida</taxon>
        <taxon>Brachypylina</taxon>
        <taxon>Oppioidea</taxon>
        <taxon>Oppiidae</taxon>
        <taxon>Oppiella</taxon>
    </lineage>
</organism>
<proteinExistence type="predicted"/>
<sequence length="76" mass="8477">MSGGNHWDPVRDYVDKYRPNVVGQVYDGVDQAGQLVQRGLKQLDRVSPAVGTAARVGVKFVEEKLPSLQDNRPRKN</sequence>
<evidence type="ECO:0000313" key="1">
    <source>
        <dbReference type="EMBL" id="CAD7655327.1"/>
    </source>
</evidence>
<dbReference type="EMBL" id="CAJPVJ010009322">
    <property type="protein sequence ID" value="CAG2172514.1"/>
    <property type="molecule type" value="Genomic_DNA"/>
</dbReference>